<evidence type="ECO:0000256" key="6">
    <source>
        <dbReference type="ARBA" id="ARBA00023004"/>
    </source>
</evidence>
<dbReference type="GO" id="GO:0015344">
    <property type="term" value="F:siderophore uptake transmembrane transporter activity"/>
    <property type="evidence" value="ECO:0007669"/>
    <property type="project" value="TreeGrafter"/>
</dbReference>
<keyword evidence="8" id="KW-0798">TonB box</keyword>
<name>A0A3B0UXV7_9ZZZZ</name>
<keyword evidence="10" id="KW-0998">Cell outer membrane</keyword>
<feature type="non-terminal residue" evidence="12">
    <location>
        <position position="1"/>
    </location>
</feature>
<evidence type="ECO:0000256" key="5">
    <source>
        <dbReference type="ARBA" id="ARBA00022729"/>
    </source>
</evidence>
<evidence type="ECO:0000256" key="8">
    <source>
        <dbReference type="ARBA" id="ARBA00023077"/>
    </source>
</evidence>
<evidence type="ECO:0000259" key="11">
    <source>
        <dbReference type="Pfam" id="PF00593"/>
    </source>
</evidence>
<comment type="subcellular location">
    <subcellularLocation>
        <location evidence="1">Cell outer membrane</location>
        <topology evidence="1">Multi-pass membrane protein</topology>
    </subcellularLocation>
</comment>
<dbReference type="AlphaFoldDB" id="A0A3B0UXV7"/>
<gene>
    <name evidence="12" type="ORF">MNBD_BACTEROID07-1573</name>
</gene>
<organism evidence="12">
    <name type="scientific">hydrothermal vent metagenome</name>
    <dbReference type="NCBI Taxonomy" id="652676"/>
    <lineage>
        <taxon>unclassified sequences</taxon>
        <taxon>metagenomes</taxon>
        <taxon>ecological metagenomes</taxon>
    </lineage>
</organism>
<dbReference type="SUPFAM" id="SSF56935">
    <property type="entry name" value="Porins"/>
    <property type="match status" value="1"/>
</dbReference>
<evidence type="ECO:0000256" key="4">
    <source>
        <dbReference type="ARBA" id="ARBA00022692"/>
    </source>
</evidence>
<reference evidence="12" key="1">
    <citation type="submission" date="2018-06" db="EMBL/GenBank/DDBJ databases">
        <authorList>
            <person name="Zhirakovskaya E."/>
        </authorList>
    </citation>
    <scope>NUCLEOTIDE SEQUENCE</scope>
</reference>
<keyword evidence="2" id="KW-0813">Transport</keyword>
<dbReference type="InterPro" id="IPR000531">
    <property type="entry name" value="Beta-barrel_TonB"/>
</dbReference>
<keyword evidence="6" id="KW-0408">Iron</keyword>
<dbReference type="EMBL" id="UOET01000365">
    <property type="protein sequence ID" value="VAW29429.1"/>
    <property type="molecule type" value="Genomic_DNA"/>
</dbReference>
<dbReference type="PANTHER" id="PTHR32552">
    <property type="entry name" value="FERRICHROME IRON RECEPTOR-RELATED"/>
    <property type="match status" value="1"/>
</dbReference>
<dbReference type="Pfam" id="PF00593">
    <property type="entry name" value="TonB_dep_Rec_b-barrel"/>
    <property type="match status" value="1"/>
</dbReference>
<keyword evidence="3" id="KW-0410">Iron transport</keyword>
<dbReference type="Gene3D" id="2.40.170.20">
    <property type="entry name" value="TonB-dependent receptor, beta-barrel domain"/>
    <property type="match status" value="1"/>
</dbReference>
<evidence type="ECO:0000313" key="12">
    <source>
        <dbReference type="EMBL" id="VAW29429.1"/>
    </source>
</evidence>
<proteinExistence type="predicted"/>
<keyword evidence="7" id="KW-0406">Ion transport</keyword>
<evidence type="ECO:0000256" key="1">
    <source>
        <dbReference type="ARBA" id="ARBA00004571"/>
    </source>
</evidence>
<evidence type="ECO:0000256" key="3">
    <source>
        <dbReference type="ARBA" id="ARBA00022496"/>
    </source>
</evidence>
<accession>A0A3B0UXV7</accession>
<evidence type="ECO:0000256" key="9">
    <source>
        <dbReference type="ARBA" id="ARBA00023136"/>
    </source>
</evidence>
<feature type="domain" description="TonB-dependent receptor-like beta-barrel" evidence="11">
    <location>
        <begin position="8"/>
        <end position="85"/>
    </location>
</feature>
<evidence type="ECO:0000256" key="2">
    <source>
        <dbReference type="ARBA" id="ARBA00022448"/>
    </source>
</evidence>
<protein>
    <recommendedName>
        <fullName evidence="11">TonB-dependent receptor-like beta-barrel domain-containing protein</fullName>
    </recommendedName>
</protein>
<dbReference type="PANTHER" id="PTHR32552:SF89">
    <property type="entry name" value="CATECHOLATE SIDEROPHORE RECEPTOR FIU"/>
    <property type="match status" value="1"/>
</dbReference>
<dbReference type="GO" id="GO:0009279">
    <property type="term" value="C:cell outer membrane"/>
    <property type="evidence" value="ECO:0007669"/>
    <property type="project" value="UniProtKB-SubCell"/>
</dbReference>
<evidence type="ECO:0000256" key="10">
    <source>
        <dbReference type="ARBA" id="ARBA00023237"/>
    </source>
</evidence>
<evidence type="ECO:0000256" key="7">
    <source>
        <dbReference type="ARBA" id="ARBA00023065"/>
    </source>
</evidence>
<dbReference type="InterPro" id="IPR039426">
    <property type="entry name" value="TonB-dep_rcpt-like"/>
</dbReference>
<sequence length="126" mass="14357">HPANDPSKTIDFSGHVIQRLPKLYFTFRPSYQIGRLNASITWQYFGKRYTNPANKQVLPQFSQINARLDYTISRHFSVSASGDNLFNVIGLTEGNPRSGLTSVNSQYFYARPILGRSAVLSFQYDF</sequence>
<keyword evidence="5" id="KW-0732">Signal</keyword>
<keyword evidence="4" id="KW-0812">Transmembrane</keyword>
<keyword evidence="9" id="KW-0472">Membrane</keyword>
<dbReference type="InterPro" id="IPR036942">
    <property type="entry name" value="Beta-barrel_TonB_sf"/>
</dbReference>